<evidence type="ECO:0000313" key="2">
    <source>
        <dbReference type="Proteomes" id="UP001381693"/>
    </source>
</evidence>
<protein>
    <submittedName>
        <fullName evidence="1">Uncharacterized protein</fullName>
    </submittedName>
</protein>
<sequence length="67" mass="7198">MRGLRKNECVGSCVRTGFVEESDDIIDATTEGGSKTNIGVVGDGPHQIVRTPISGTTYGKYRYISGF</sequence>
<gene>
    <name evidence="1" type="ORF">SK128_013585</name>
</gene>
<dbReference type="Proteomes" id="UP001381693">
    <property type="component" value="Unassembled WGS sequence"/>
</dbReference>
<proteinExistence type="predicted"/>
<keyword evidence="2" id="KW-1185">Reference proteome</keyword>
<dbReference type="EMBL" id="JAXCGZ010010260">
    <property type="protein sequence ID" value="KAK7075679.1"/>
    <property type="molecule type" value="Genomic_DNA"/>
</dbReference>
<dbReference type="AlphaFoldDB" id="A0AAN8XBW0"/>
<name>A0AAN8XBW0_HALRR</name>
<comment type="caution">
    <text evidence="1">The sequence shown here is derived from an EMBL/GenBank/DDBJ whole genome shotgun (WGS) entry which is preliminary data.</text>
</comment>
<accession>A0AAN8XBW0</accession>
<reference evidence="1 2" key="1">
    <citation type="submission" date="2023-11" db="EMBL/GenBank/DDBJ databases">
        <title>Halocaridina rubra genome assembly.</title>
        <authorList>
            <person name="Smith C."/>
        </authorList>
    </citation>
    <scope>NUCLEOTIDE SEQUENCE [LARGE SCALE GENOMIC DNA]</scope>
    <source>
        <strain evidence="1">EP-1</strain>
        <tissue evidence="1">Whole</tissue>
    </source>
</reference>
<organism evidence="1 2">
    <name type="scientific">Halocaridina rubra</name>
    <name type="common">Hawaiian red shrimp</name>
    <dbReference type="NCBI Taxonomy" id="373956"/>
    <lineage>
        <taxon>Eukaryota</taxon>
        <taxon>Metazoa</taxon>
        <taxon>Ecdysozoa</taxon>
        <taxon>Arthropoda</taxon>
        <taxon>Crustacea</taxon>
        <taxon>Multicrustacea</taxon>
        <taxon>Malacostraca</taxon>
        <taxon>Eumalacostraca</taxon>
        <taxon>Eucarida</taxon>
        <taxon>Decapoda</taxon>
        <taxon>Pleocyemata</taxon>
        <taxon>Caridea</taxon>
        <taxon>Atyoidea</taxon>
        <taxon>Atyidae</taxon>
        <taxon>Halocaridina</taxon>
    </lineage>
</organism>
<evidence type="ECO:0000313" key="1">
    <source>
        <dbReference type="EMBL" id="KAK7075679.1"/>
    </source>
</evidence>